<dbReference type="AlphaFoldDB" id="A0A3M7P6B3"/>
<reference evidence="1 2" key="1">
    <citation type="journal article" date="2018" name="Sci. Rep.">
        <title>Genomic signatures of local adaptation to the degree of environmental predictability in rotifers.</title>
        <authorList>
            <person name="Franch-Gras L."/>
            <person name="Hahn C."/>
            <person name="Garcia-Roger E.M."/>
            <person name="Carmona M.J."/>
            <person name="Serra M."/>
            <person name="Gomez A."/>
        </authorList>
    </citation>
    <scope>NUCLEOTIDE SEQUENCE [LARGE SCALE GENOMIC DNA]</scope>
    <source>
        <strain evidence="1">HYR1</strain>
    </source>
</reference>
<dbReference type="Proteomes" id="UP000276133">
    <property type="component" value="Unassembled WGS sequence"/>
</dbReference>
<organism evidence="1 2">
    <name type="scientific">Brachionus plicatilis</name>
    <name type="common">Marine rotifer</name>
    <name type="synonym">Brachionus muelleri</name>
    <dbReference type="NCBI Taxonomy" id="10195"/>
    <lineage>
        <taxon>Eukaryota</taxon>
        <taxon>Metazoa</taxon>
        <taxon>Spiralia</taxon>
        <taxon>Gnathifera</taxon>
        <taxon>Rotifera</taxon>
        <taxon>Eurotatoria</taxon>
        <taxon>Monogononta</taxon>
        <taxon>Pseudotrocha</taxon>
        <taxon>Ploima</taxon>
        <taxon>Brachionidae</taxon>
        <taxon>Brachionus</taxon>
    </lineage>
</organism>
<name>A0A3M7P6B3_BRAPC</name>
<comment type="caution">
    <text evidence="1">The sequence shown here is derived from an EMBL/GenBank/DDBJ whole genome shotgun (WGS) entry which is preliminary data.</text>
</comment>
<proteinExistence type="predicted"/>
<dbReference type="EMBL" id="REGN01013016">
    <property type="protein sequence ID" value="RMZ94479.1"/>
    <property type="molecule type" value="Genomic_DNA"/>
</dbReference>
<sequence>MKYCYDCNCQKNRCKISMYYKINDKKENGLAFKSDGDDEQIQLAAVDGISYDNDDITEVVPNNQQKKQKIFNQESTQNNESKICEKFGYYVKLNAQKYKNRNKCLLLKKNLNCPNIF</sequence>
<keyword evidence="2" id="KW-1185">Reference proteome</keyword>
<evidence type="ECO:0000313" key="2">
    <source>
        <dbReference type="Proteomes" id="UP000276133"/>
    </source>
</evidence>
<accession>A0A3M7P6B3</accession>
<gene>
    <name evidence="1" type="ORF">BpHYR1_047195</name>
</gene>
<protein>
    <submittedName>
        <fullName evidence="1">Uncharacterized protein</fullName>
    </submittedName>
</protein>
<evidence type="ECO:0000313" key="1">
    <source>
        <dbReference type="EMBL" id="RMZ94479.1"/>
    </source>
</evidence>